<feature type="chain" id="PRO_5039241590" description="TrbL/VirB6 plasmid conjugal transfer protein" evidence="2">
    <location>
        <begin position="28"/>
        <end position="432"/>
    </location>
</feature>
<reference evidence="3" key="1">
    <citation type="submission" date="2020-10" db="EMBL/GenBank/DDBJ databases">
        <authorList>
            <person name="Gilroy R."/>
        </authorList>
    </citation>
    <scope>NUCLEOTIDE SEQUENCE</scope>
    <source>
        <strain evidence="3">ChiGjej3B3-5194</strain>
    </source>
</reference>
<evidence type="ECO:0008006" key="5">
    <source>
        <dbReference type="Google" id="ProtNLM"/>
    </source>
</evidence>
<dbReference type="Proteomes" id="UP000886742">
    <property type="component" value="Unassembled WGS sequence"/>
</dbReference>
<feature type="transmembrane region" description="Helical" evidence="1">
    <location>
        <begin position="241"/>
        <end position="265"/>
    </location>
</feature>
<name>A0A9D1FG61_9PROT</name>
<keyword evidence="1" id="KW-1133">Transmembrane helix</keyword>
<organism evidence="3 4">
    <name type="scientific">Candidatus Enterousia intestinigallinarum</name>
    <dbReference type="NCBI Taxonomy" id="2840790"/>
    <lineage>
        <taxon>Bacteria</taxon>
        <taxon>Pseudomonadati</taxon>
        <taxon>Pseudomonadota</taxon>
        <taxon>Alphaproteobacteria</taxon>
        <taxon>Candidatus Enterousia</taxon>
    </lineage>
</organism>
<evidence type="ECO:0000313" key="4">
    <source>
        <dbReference type="Proteomes" id="UP000886742"/>
    </source>
</evidence>
<evidence type="ECO:0000313" key="3">
    <source>
        <dbReference type="EMBL" id="HIS70398.1"/>
    </source>
</evidence>
<gene>
    <name evidence="3" type="ORF">IAD02_00195</name>
</gene>
<reference evidence="3" key="2">
    <citation type="journal article" date="2021" name="PeerJ">
        <title>Extensive microbial diversity within the chicken gut microbiome revealed by metagenomics and culture.</title>
        <authorList>
            <person name="Gilroy R."/>
            <person name="Ravi A."/>
            <person name="Getino M."/>
            <person name="Pursley I."/>
            <person name="Horton D.L."/>
            <person name="Alikhan N.F."/>
            <person name="Baker D."/>
            <person name="Gharbi K."/>
            <person name="Hall N."/>
            <person name="Watson M."/>
            <person name="Adriaenssens E.M."/>
            <person name="Foster-Nyarko E."/>
            <person name="Jarju S."/>
            <person name="Secka A."/>
            <person name="Antonio M."/>
            <person name="Oren A."/>
            <person name="Chaudhuri R.R."/>
            <person name="La Ragione R."/>
            <person name="Hildebrand F."/>
            <person name="Pallen M.J."/>
        </authorList>
    </citation>
    <scope>NUCLEOTIDE SEQUENCE</scope>
    <source>
        <strain evidence="3">ChiGjej3B3-5194</strain>
    </source>
</reference>
<dbReference type="AlphaFoldDB" id="A0A9D1FG61"/>
<feature type="signal peptide" evidence="2">
    <location>
        <begin position="1"/>
        <end position="27"/>
    </location>
</feature>
<keyword evidence="1" id="KW-0472">Membrane</keyword>
<keyword evidence="2" id="KW-0732">Signal</keyword>
<feature type="transmembrane region" description="Helical" evidence="1">
    <location>
        <begin position="144"/>
        <end position="165"/>
    </location>
</feature>
<dbReference type="EMBL" id="DVJI01000002">
    <property type="protein sequence ID" value="HIS70398.1"/>
    <property type="molecule type" value="Genomic_DNA"/>
</dbReference>
<comment type="caution">
    <text evidence="3">The sequence shown here is derived from an EMBL/GenBank/DDBJ whole genome shotgun (WGS) entry which is preliminary data.</text>
</comment>
<feature type="transmembrane region" description="Helical" evidence="1">
    <location>
        <begin position="272"/>
        <end position="294"/>
    </location>
</feature>
<sequence length="432" mass="46368">MTVLKRIFTKIIIAVTAFMLISPVAFGAASNLPMSEIGDYGNWMTPENMDAFNTDIAGDMTEFQSEFQTKQLLPDYVPIEAKIGLALMNGLSLVADVLDSSLVRFAVIFMIIAYIFWIMFEAYNMMTRGSSAMELGVNLVKKGAVIAIWIIILNFGPAQIFMWVMGPIISVATYMSDLILGAVANSAGADLPDTCAAIHAYTAANISENMILDANAAANMLCVPTRLSGFFATAVAAGWKWMIAGIGTSAFTTLVGAAFIVIFIYNGFKFALMGLGVIVDLFLGVFMLPFTAIAETINKTSYKGIVGDIFNGFLGLFKPESLSNQIMRFINAAIYFVSLSIVIALCAALLSGTIDANLAATVPTLKNSGFIITLLTGCLVAYLANRADKIATDLGGKIDDSFGKQFGGDVKKLWNNVSGWGKSVIKTVRGKK</sequence>
<evidence type="ECO:0000256" key="2">
    <source>
        <dbReference type="SAM" id="SignalP"/>
    </source>
</evidence>
<evidence type="ECO:0000256" key="1">
    <source>
        <dbReference type="SAM" id="Phobius"/>
    </source>
</evidence>
<feature type="transmembrane region" description="Helical" evidence="1">
    <location>
        <begin position="329"/>
        <end position="352"/>
    </location>
</feature>
<proteinExistence type="predicted"/>
<feature type="transmembrane region" description="Helical" evidence="1">
    <location>
        <begin position="364"/>
        <end position="384"/>
    </location>
</feature>
<accession>A0A9D1FG61</accession>
<keyword evidence="1" id="KW-0812">Transmembrane</keyword>
<feature type="transmembrane region" description="Helical" evidence="1">
    <location>
        <begin position="102"/>
        <end position="123"/>
    </location>
</feature>
<protein>
    <recommendedName>
        <fullName evidence="5">TrbL/VirB6 plasmid conjugal transfer protein</fullName>
    </recommendedName>
</protein>